<gene>
    <name evidence="3" type="ORF">DM826_06130</name>
</gene>
<dbReference type="SUPFAM" id="SSF52172">
    <property type="entry name" value="CheY-like"/>
    <property type="match status" value="1"/>
</dbReference>
<keyword evidence="4" id="KW-1185">Reference proteome</keyword>
<dbReference type="InterPro" id="IPR011006">
    <property type="entry name" value="CheY-like_superfamily"/>
</dbReference>
<dbReference type="EMBL" id="QKNY01000008">
    <property type="protein sequence ID" value="RJX43527.1"/>
    <property type="molecule type" value="Genomic_DNA"/>
</dbReference>
<dbReference type="Gene3D" id="3.40.50.2300">
    <property type="match status" value="1"/>
</dbReference>
<sequence length="151" mass="16361">MSEQTAHTAVPRVIAVEDNPADVRLMEEGVAAAGVELALTVYNSGRTAADQLRAIDADAPDDHPDLILLDLNLPGTSGLELLTLVRTETPFQDVPVVIISSSESRDDINRAYEHAANAYVTKPTDPDNYIDMIDATIDFWITTATRTPANE</sequence>
<keyword evidence="1" id="KW-0597">Phosphoprotein</keyword>
<dbReference type="SMART" id="SM00448">
    <property type="entry name" value="REC"/>
    <property type="match status" value="1"/>
</dbReference>
<dbReference type="CDD" id="cd17557">
    <property type="entry name" value="REC_Rcp-like"/>
    <property type="match status" value="1"/>
</dbReference>
<evidence type="ECO:0000313" key="3">
    <source>
        <dbReference type="EMBL" id="RJX43527.1"/>
    </source>
</evidence>
<dbReference type="PANTHER" id="PTHR44520:SF2">
    <property type="entry name" value="RESPONSE REGULATOR RCP1"/>
    <property type="match status" value="1"/>
</dbReference>
<dbReference type="RefSeq" id="WP_120102524.1">
    <property type="nucleotide sequence ID" value="NZ_QKNY01000008.1"/>
</dbReference>
<feature type="modified residue" description="4-aspartylphosphate" evidence="1">
    <location>
        <position position="70"/>
    </location>
</feature>
<dbReference type="InterPro" id="IPR052893">
    <property type="entry name" value="TCS_response_regulator"/>
</dbReference>
<evidence type="ECO:0000313" key="4">
    <source>
        <dbReference type="Proteomes" id="UP000276588"/>
    </source>
</evidence>
<reference evidence="3 4" key="1">
    <citation type="submission" date="2018-06" db="EMBL/GenBank/DDBJ databases">
        <title>Halonotius sp. F13-13 a new haloarchaeeon isolated from a solar saltern from Isla Cristina, Huelva, Spain.</title>
        <authorList>
            <person name="Duran-Viseras A."/>
            <person name="Sanchez-Porro C."/>
            <person name="Ventosa A."/>
        </authorList>
    </citation>
    <scope>NUCLEOTIDE SEQUENCE [LARGE SCALE GENOMIC DNA]</scope>
    <source>
        <strain evidence="3 4">F13-13</strain>
    </source>
</reference>
<protein>
    <submittedName>
        <fullName evidence="3">Response regulator</fullName>
    </submittedName>
</protein>
<dbReference type="InterPro" id="IPR001789">
    <property type="entry name" value="Sig_transdc_resp-reg_receiver"/>
</dbReference>
<dbReference type="AlphaFoldDB" id="A0A3A6PSQ1"/>
<dbReference type="PROSITE" id="PS50110">
    <property type="entry name" value="RESPONSE_REGULATORY"/>
    <property type="match status" value="1"/>
</dbReference>
<dbReference type="OrthoDB" id="9652at2157"/>
<proteinExistence type="predicted"/>
<evidence type="ECO:0000259" key="2">
    <source>
        <dbReference type="PROSITE" id="PS50110"/>
    </source>
</evidence>
<evidence type="ECO:0000256" key="1">
    <source>
        <dbReference type="PROSITE-ProRule" id="PRU00169"/>
    </source>
</evidence>
<accession>A0A3A6PSQ1</accession>
<feature type="domain" description="Response regulatory" evidence="2">
    <location>
        <begin position="12"/>
        <end position="137"/>
    </location>
</feature>
<dbReference type="GO" id="GO:0000160">
    <property type="term" value="P:phosphorelay signal transduction system"/>
    <property type="evidence" value="ECO:0007669"/>
    <property type="project" value="InterPro"/>
</dbReference>
<organism evidence="3 4">
    <name type="scientific">Halonotius aquaticus</name>
    <dbReference type="NCBI Taxonomy" id="2216978"/>
    <lineage>
        <taxon>Archaea</taxon>
        <taxon>Methanobacteriati</taxon>
        <taxon>Methanobacteriota</taxon>
        <taxon>Stenosarchaea group</taxon>
        <taxon>Halobacteria</taxon>
        <taxon>Halobacteriales</taxon>
        <taxon>Haloferacaceae</taxon>
        <taxon>Halonotius</taxon>
    </lineage>
</organism>
<dbReference type="PANTHER" id="PTHR44520">
    <property type="entry name" value="RESPONSE REGULATOR RCP1-RELATED"/>
    <property type="match status" value="1"/>
</dbReference>
<dbReference type="Proteomes" id="UP000276588">
    <property type="component" value="Unassembled WGS sequence"/>
</dbReference>
<comment type="caution">
    <text evidence="3">The sequence shown here is derived from an EMBL/GenBank/DDBJ whole genome shotgun (WGS) entry which is preliminary data.</text>
</comment>
<name>A0A3A6PSQ1_9EURY</name>
<dbReference type="Pfam" id="PF00072">
    <property type="entry name" value="Response_reg"/>
    <property type="match status" value="1"/>
</dbReference>